<dbReference type="PROSITE" id="PS00457">
    <property type="entry name" value="NA_SOLUT_SYMP_2"/>
    <property type="match status" value="1"/>
</dbReference>
<proteinExistence type="predicted"/>
<evidence type="ECO:0000313" key="4">
    <source>
        <dbReference type="Proteomes" id="UP000051562"/>
    </source>
</evidence>
<dbReference type="Proteomes" id="UP000051562">
    <property type="component" value="Unassembled WGS sequence"/>
</dbReference>
<evidence type="ECO:0000256" key="1">
    <source>
        <dbReference type="SAM" id="Phobius"/>
    </source>
</evidence>
<dbReference type="EMBL" id="LMAR01000082">
    <property type="protein sequence ID" value="KQK28106.1"/>
    <property type="molecule type" value="Genomic_DNA"/>
</dbReference>
<keyword evidence="1" id="KW-1133">Transmembrane helix</keyword>
<reference evidence="3 5" key="2">
    <citation type="submission" date="2017-02" db="EMBL/GenBank/DDBJ databases">
        <authorList>
            <person name="Peterson S.W."/>
        </authorList>
    </citation>
    <scope>NUCLEOTIDE SEQUENCE [LARGE SCALE GENOMIC DNA]</scope>
    <source>
        <strain evidence="3 5">DSM 9653</strain>
    </source>
</reference>
<keyword evidence="1" id="KW-0472">Membrane</keyword>
<dbReference type="AlphaFoldDB" id="A0A0Q3SRN1"/>
<feature type="transmembrane region" description="Helical" evidence="1">
    <location>
        <begin position="125"/>
        <end position="144"/>
    </location>
</feature>
<organism evidence="2 4">
    <name type="scientific">Bosea thiooxidans</name>
    <dbReference type="NCBI Taxonomy" id="53254"/>
    <lineage>
        <taxon>Bacteria</taxon>
        <taxon>Pseudomonadati</taxon>
        <taxon>Pseudomonadota</taxon>
        <taxon>Alphaproteobacteria</taxon>
        <taxon>Hyphomicrobiales</taxon>
        <taxon>Boseaceae</taxon>
        <taxon>Bosea</taxon>
    </lineage>
</organism>
<dbReference type="STRING" id="53254.SAMN05660750_02858"/>
<dbReference type="EMBL" id="FUYX01000007">
    <property type="protein sequence ID" value="SKB89643.1"/>
    <property type="molecule type" value="Genomic_DNA"/>
</dbReference>
<evidence type="ECO:0000313" key="5">
    <source>
        <dbReference type="Proteomes" id="UP000190130"/>
    </source>
</evidence>
<dbReference type="Proteomes" id="UP000190130">
    <property type="component" value="Unassembled WGS sequence"/>
</dbReference>
<evidence type="ECO:0000313" key="3">
    <source>
        <dbReference type="EMBL" id="SKB89643.1"/>
    </source>
</evidence>
<accession>A0A0Q3SRN1</accession>
<keyword evidence="1" id="KW-0812">Transmembrane</keyword>
<evidence type="ECO:0000313" key="2">
    <source>
        <dbReference type="EMBL" id="KQK28106.1"/>
    </source>
</evidence>
<keyword evidence="4" id="KW-1185">Reference proteome</keyword>
<name>A0A0Q3SRN1_9HYPH</name>
<gene>
    <name evidence="2" type="ORF">ARD30_23720</name>
    <name evidence="3" type="ORF">SAMN05660750_02858</name>
</gene>
<protein>
    <submittedName>
        <fullName evidence="2">Uncharacterized protein</fullName>
    </submittedName>
</protein>
<sequence>MMDEEQDDTLPSWRQRPKPVGYEIGYKLVGDTLEIDRTRRVDSVRLSAVEQVRFLYAPGNISSKGYKTQLRLSDGRTVTFGNLSWRSLTDLDRDDARYHRFVTALAAAIARANPRARFVAGRPKPLWLGLAVVGALSMLMLAVFTLRAFQQGATNAGLLGILLIAASFWQVWPLVNLNRPRELATGEVPDTLVPGRAG</sequence>
<dbReference type="InterPro" id="IPR018212">
    <property type="entry name" value="Na/solute_symporter_CS"/>
</dbReference>
<reference evidence="2 4" key="1">
    <citation type="submission" date="2015-10" db="EMBL/GenBank/DDBJ databases">
        <title>Draft genome of Bosea thiooxidans.</title>
        <authorList>
            <person name="Wang X."/>
        </authorList>
    </citation>
    <scope>NUCLEOTIDE SEQUENCE [LARGE SCALE GENOMIC DNA]</scope>
    <source>
        <strain evidence="2 4">CGMCC 9174</strain>
    </source>
</reference>
<feature type="transmembrane region" description="Helical" evidence="1">
    <location>
        <begin position="156"/>
        <end position="175"/>
    </location>
</feature>